<comment type="caution">
    <text evidence="5">The sequence shown here is derived from an EMBL/GenBank/DDBJ whole genome shotgun (WGS) entry which is preliminary data.</text>
</comment>
<evidence type="ECO:0000256" key="1">
    <source>
        <dbReference type="ARBA" id="ARBA00022737"/>
    </source>
</evidence>
<organism evidence="5 6">
    <name type="scientific">Eiseniibacteriota bacterium</name>
    <dbReference type="NCBI Taxonomy" id="2212470"/>
    <lineage>
        <taxon>Bacteria</taxon>
        <taxon>Candidatus Eiseniibacteriota</taxon>
    </lineage>
</organism>
<dbReference type="InterPro" id="IPR011990">
    <property type="entry name" value="TPR-like_helical_dom_sf"/>
</dbReference>
<protein>
    <submittedName>
        <fullName evidence="5">Tetratricopeptide repeat protein</fullName>
    </submittedName>
</protein>
<dbReference type="PANTHER" id="PTHR45586:SF1">
    <property type="entry name" value="LIPOPOLYSACCHARIDE ASSEMBLY PROTEIN B"/>
    <property type="match status" value="1"/>
</dbReference>
<dbReference type="InterPro" id="IPR019734">
    <property type="entry name" value="TPR_rpt"/>
</dbReference>
<keyword evidence="1" id="KW-0677">Repeat</keyword>
<dbReference type="InterPro" id="IPR051012">
    <property type="entry name" value="CellSynth/LPSAsmb/PSIAsmb"/>
</dbReference>
<evidence type="ECO:0000256" key="4">
    <source>
        <dbReference type="SAM" id="SignalP"/>
    </source>
</evidence>
<dbReference type="Proteomes" id="UP000748308">
    <property type="component" value="Unassembled WGS sequence"/>
</dbReference>
<evidence type="ECO:0000256" key="3">
    <source>
        <dbReference type="PROSITE-ProRule" id="PRU00339"/>
    </source>
</evidence>
<dbReference type="SUPFAM" id="SSF48452">
    <property type="entry name" value="TPR-like"/>
    <property type="match status" value="1"/>
</dbReference>
<feature type="chain" id="PRO_5037758029" evidence="4">
    <location>
        <begin position="31"/>
        <end position="398"/>
    </location>
</feature>
<dbReference type="PROSITE" id="PS50293">
    <property type="entry name" value="TPR_REGION"/>
    <property type="match status" value="1"/>
</dbReference>
<evidence type="ECO:0000256" key="2">
    <source>
        <dbReference type="ARBA" id="ARBA00022803"/>
    </source>
</evidence>
<dbReference type="PROSITE" id="PS50005">
    <property type="entry name" value="TPR"/>
    <property type="match status" value="1"/>
</dbReference>
<dbReference type="Gene3D" id="1.25.40.10">
    <property type="entry name" value="Tetratricopeptide repeat domain"/>
    <property type="match status" value="1"/>
</dbReference>
<evidence type="ECO:0000313" key="5">
    <source>
        <dbReference type="EMBL" id="MBM3318225.1"/>
    </source>
</evidence>
<reference evidence="5" key="1">
    <citation type="submission" date="2019-03" db="EMBL/GenBank/DDBJ databases">
        <title>Lake Tanganyika Metagenome-Assembled Genomes (MAGs).</title>
        <authorList>
            <person name="Tran P."/>
        </authorList>
    </citation>
    <scope>NUCLEOTIDE SEQUENCE</scope>
    <source>
        <strain evidence="5">M_DeepCast_400m_m2_100</strain>
    </source>
</reference>
<gene>
    <name evidence="5" type="ORF">FJY75_10295</name>
</gene>
<dbReference type="SMART" id="SM00028">
    <property type="entry name" value="TPR"/>
    <property type="match status" value="7"/>
</dbReference>
<proteinExistence type="predicted"/>
<keyword evidence="2 3" id="KW-0802">TPR repeat</keyword>
<evidence type="ECO:0000313" key="6">
    <source>
        <dbReference type="Proteomes" id="UP000748308"/>
    </source>
</evidence>
<feature type="repeat" description="TPR" evidence="3">
    <location>
        <begin position="78"/>
        <end position="111"/>
    </location>
</feature>
<dbReference type="Pfam" id="PF14559">
    <property type="entry name" value="TPR_19"/>
    <property type="match status" value="1"/>
</dbReference>
<accession>A0A938BRD4</accession>
<sequence length="398" mass="45153">MQRFKAIMSRGLGPCGLVGVALLSVAPALAQSGQPAMFSHEEVCRRKFQEGVQYKNNQQLSQAEQSFVEVKEACPEMIDAYLHLGEAQVRLRKYLEAIDTYRDALDRDPGNLDVKEALAFALSSAGELEDALDLYIELNRERPGKPEILKNLAFVYQREGRVAEAIMLYNLLVEMDQADPRTVSEAGRLALDHKLFLPAVTFYKKLYEFDPRNTSTLHILAGYYFQIKFHKEAARYYDELLALPIEEGAELNYRKYRGYCRNRMGDYLGAAEDYRYLIEKEPDDISHLCNLAFALRDGGRLDESLVAVRGGLVKHPDAGCLHYAWGVVLSAQGDDLARQKRFEEAIARYQDAKGKFQRVVDLRDSLYGKSAGDQVSRMDQQVDRVAKMAEKEKLSSRP</sequence>
<dbReference type="PANTHER" id="PTHR45586">
    <property type="entry name" value="TPR REPEAT-CONTAINING PROTEIN PA4667"/>
    <property type="match status" value="1"/>
</dbReference>
<name>A0A938BRD4_UNCEI</name>
<feature type="signal peptide" evidence="4">
    <location>
        <begin position="1"/>
        <end position="30"/>
    </location>
</feature>
<dbReference type="EMBL" id="VGIY01000295">
    <property type="protein sequence ID" value="MBM3318225.1"/>
    <property type="molecule type" value="Genomic_DNA"/>
</dbReference>
<keyword evidence="4" id="KW-0732">Signal</keyword>
<dbReference type="AlphaFoldDB" id="A0A938BRD4"/>